<comment type="caution">
    <text evidence="2">The sequence shown here is derived from an EMBL/GenBank/DDBJ whole genome shotgun (WGS) entry which is preliminary data.</text>
</comment>
<feature type="compositionally biased region" description="Low complexity" evidence="1">
    <location>
        <begin position="280"/>
        <end position="299"/>
    </location>
</feature>
<protein>
    <recommendedName>
        <fullName evidence="4">BSD domain-containing protein</fullName>
    </recommendedName>
</protein>
<feature type="compositionally biased region" description="Basic and acidic residues" evidence="1">
    <location>
        <begin position="465"/>
        <end position="477"/>
    </location>
</feature>
<accession>A0A5J4NJT5</accession>
<proteinExistence type="predicted"/>
<dbReference type="AlphaFoldDB" id="A0A5J4NJT5"/>
<name>A0A5J4NJT5_9TREM</name>
<feature type="compositionally biased region" description="Basic residues" evidence="1">
    <location>
        <begin position="311"/>
        <end position="324"/>
    </location>
</feature>
<dbReference type="Proteomes" id="UP000324629">
    <property type="component" value="Unassembled WGS sequence"/>
</dbReference>
<reference evidence="2 3" key="1">
    <citation type="journal article" date="2019" name="Gigascience">
        <title>Whole-genome sequence of the oriental lung fluke Paragonimus westermani.</title>
        <authorList>
            <person name="Oey H."/>
            <person name="Zakrzewski M."/>
            <person name="Narain K."/>
            <person name="Devi K.R."/>
            <person name="Agatsuma T."/>
            <person name="Nawaratna S."/>
            <person name="Gobert G.N."/>
            <person name="Jones M.K."/>
            <person name="Ragan M.A."/>
            <person name="McManus D.P."/>
            <person name="Krause L."/>
        </authorList>
    </citation>
    <scope>NUCLEOTIDE SEQUENCE [LARGE SCALE GENOMIC DNA]</scope>
    <source>
        <strain evidence="2 3">IND2009</strain>
    </source>
</reference>
<feature type="compositionally biased region" description="Low complexity" evidence="1">
    <location>
        <begin position="453"/>
        <end position="463"/>
    </location>
</feature>
<feature type="compositionally biased region" description="Polar residues" evidence="1">
    <location>
        <begin position="12"/>
        <end position="21"/>
    </location>
</feature>
<feature type="region of interest" description="Disordered" evidence="1">
    <location>
        <begin position="453"/>
        <end position="477"/>
    </location>
</feature>
<evidence type="ECO:0000313" key="2">
    <source>
        <dbReference type="EMBL" id="KAA3675817.1"/>
    </source>
</evidence>
<feature type="region of interest" description="Disordered" evidence="1">
    <location>
        <begin position="1"/>
        <end position="29"/>
    </location>
</feature>
<feature type="compositionally biased region" description="Low complexity" evidence="1">
    <location>
        <begin position="378"/>
        <end position="388"/>
    </location>
</feature>
<evidence type="ECO:0000256" key="1">
    <source>
        <dbReference type="SAM" id="MobiDB-lite"/>
    </source>
</evidence>
<gene>
    <name evidence="2" type="ORF">DEA37_0005630</name>
</gene>
<evidence type="ECO:0008006" key="4">
    <source>
        <dbReference type="Google" id="ProtNLM"/>
    </source>
</evidence>
<feature type="compositionally biased region" description="Basic and acidic residues" evidence="1">
    <location>
        <begin position="325"/>
        <end position="336"/>
    </location>
</feature>
<sequence>MNSLASFGGSGQSEVEVSTSPLDEPSNDVKAVIVEDVPQVSPPSVSSSSELNRSAEAQDLDADLAFTTWLTGFTSRTEEAWKQMKHDFHEIVSVISTEPKDVVTRTASSVRQHLSAVADAARNIDPYQFTILPANDSTQTTNMGQDDETVAKNLSEAPPDPSNLPSLASLRSDVSHFVSGVMSTLFGSGETSPPVMKDRRELVRVEGQAGGEGITDADFWSRYYYRVWLLDVTEARRRRLAERVESTTTRTPFGKPNGRSADLPKESLSGQESELNDWLSSSDPEASSPPTSTTDDSPAMPEDSISVSRVSGKRASRQRKRRGKKYNEGDREDRLRSSTTPTPTTDGTVEVLPPPLHLPLDKDCESQVLSEPDDAMTSGSSSVVVLSNSDEDPELESGTVRRIPRPSFAGTKSPERATLLTAEPFVDLKDTNSDGWGELCEADMEELSTTPLAAIQQAQGAQQPHEQEKADDWDNWS</sequence>
<feature type="region of interest" description="Disordered" evidence="1">
    <location>
        <begin position="242"/>
        <end position="416"/>
    </location>
</feature>
<evidence type="ECO:0000313" key="3">
    <source>
        <dbReference type="Proteomes" id="UP000324629"/>
    </source>
</evidence>
<organism evidence="2 3">
    <name type="scientific">Paragonimus westermani</name>
    <dbReference type="NCBI Taxonomy" id="34504"/>
    <lineage>
        <taxon>Eukaryota</taxon>
        <taxon>Metazoa</taxon>
        <taxon>Spiralia</taxon>
        <taxon>Lophotrochozoa</taxon>
        <taxon>Platyhelminthes</taxon>
        <taxon>Trematoda</taxon>
        <taxon>Digenea</taxon>
        <taxon>Plagiorchiida</taxon>
        <taxon>Troglotremata</taxon>
        <taxon>Troglotrematidae</taxon>
        <taxon>Paragonimus</taxon>
    </lineage>
</organism>
<dbReference type="EMBL" id="QNGE01002298">
    <property type="protein sequence ID" value="KAA3675817.1"/>
    <property type="molecule type" value="Genomic_DNA"/>
</dbReference>
<keyword evidence="3" id="KW-1185">Reference proteome</keyword>